<sequence>MGKLMKVIPFLVLLIGCQDSENQYNEVLLYDDFSSIRRGPYSVDVGAHTEYHYLHEAAPRSQWAVSTFTWDSDFKRAWHVRQEGDDRQMVQEMKNTPNRHTHPMVVAGEHDWEDYSVELQLSPQSKDLQSGLVFRYRNDRNYYFAGVKGDSLLLKMVKGATGFHQPYEKVLASSFLKWDEGELLTLSVRAKGNQLSCSVKDVSIDAEDDTYVNGNVGLMADVPTKFHKIEVRTSSSELERLKESRDRYASELRKIRDSVPRMKVWKKIGTKGFGVGRNLRFGDLNNDGTVDVLIGQIVNHGPQDNNSELSCLTAMTFDGEILWRKGTPDPWKVNLTSDVAFQIHDLDNDGKTEVIYTMNRELIVADGATGKTKYKKTTPMVTDQEVISPSTHNMFGNILGDCLYFADFRGKGYDHDIVIKDRYERVWVMDDQLNTLWYKKLNTGHYPFAYDIDEDGKDELLIGYSMLDDDGKTLWTLENELEDHADGVAVVKYTENADPTIMVAASDEGLFFANSRGDKIKHHYIGHAQNPAVANFRDDLPGLETISINFWGNQGIVHFYDAQGDIYHDFEPNQYGSMLLPLNWTGKSEEFFVLNANVDEGGVFDGWGRKVLEFPDDGHPDMCNAVLDITGDGRDEIVVWDPNAIWVYTQADNFSGDKMYKPIRNPLYNYSNYQTTVSLPGWVEVK</sequence>
<name>A0A1M6NLG4_9FLAO</name>
<evidence type="ECO:0000313" key="2">
    <source>
        <dbReference type="Proteomes" id="UP000184543"/>
    </source>
</evidence>
<gene>
    <name evidence="1" type="ORF">SAMN04488513_11412</name>
</gene>
<dbReference type="SUPFAM" id="SSF69318">
    <property type="entry name" value="Integrin alpha N-terminal domain"/>
    <property type="match status" value="1"/>
</dbReference>
<dbReference type="AlphaFoldDB" id="A0A1M6NLG4"/>
<reference evidence="2" key="1">
    <citation type="submission" date="2016-11" db="EMBL/GenBank/DDBJ databases">
        <authorList>
            <person name="Varghese N."/>
            <person name="Submissions S."/>
        </authorList>
    </citation>
    <scope>NUCLEOTIDE SEQUENCE [LARGE SCALE GENOMIC DNA]</scope>
    <source>
        <strain evidence="2">DSM 19858</strain>
    </source>
</reference>
<protein>
    <recommendedName>
        <fullName evidence="3">Repeat domain-containing protein</fullName>
    </recommendedName>
</protein>
<dbReference type="RefSeq" id="WP_072995548.1">
    <property type="nucleotide sequence ID" value="NZ_FQYU01000014.1"/>
</dbReference>
<dbReference type="InterPro" id="IPR028994">
    <property type="entry name" value="Integrin_alpha_N"/>
</dbReference>
<dbReference type="InterPro" id="IPR015943">
    <property type="entry name" value="WD40/YVTN_repeat-like_dom_sf"/>
</dbReference>
<evidence type="ECO:0000313" key="1">
    <source>
        <dbReference type="EMBL" id="SHJ96549.1"/>
    </source>
</evidence>
<proteinExistence type="predicted"/>
<organism evidence="1 2">
    <name type="scientific">Pseudozobellia thermophila</name>
    <dbReference type="NCBI Taxonomy" id="192903"/>
    <lineage>
        <taxon>Bacteria</taxon>
        <taxon>Pseudomonadati</taxon>
        <taxon>Bacteroidota</taxon>
        <taxon>Flavobacteriia</taxon>
        <taxon>Flavobacteriales</taxon>
        <taxon>Flavobacteriaceae</taxon>
        <taxon>Pseudozobellia</taxon>
    </lineage>
</organism>
<dbReference type="PROSITE" id="PS51257">
    <property type="entry name" value="PROKAR_LIPOPROTEIN"/>
    <property type="match status" value="1"/>
</dbReference>
<dbReference type="OrthoDB" id="9816120at2"/>
<dbReference type="Proteomes" id="UP000184543">
    <property type="component" value="Unassembled WGS sequence"/>
</dbReference>
<dbReference type="STRING" id="192903.SAMN04488513_11412"/>
<dbReference type="Gene3D" id="2.60.120.560">
    <property type="entry name" value="Exo-inulinase, domain 1"/>
    <property type="match status" value="1"/>
</dbReference>
<keyword evidence="2" id="KW-1185">Reference proteome</keyword>
<dbReference type="Gene3D" id="2.130.10.10">
    <property type="entry name" value="YVTN repeat-like/Quinoprotein amine dehydrogenase"/>
    <property type="match status" value="1"/>
</dbReference>
<accession>A0A1M6NLG4</accession>
<evidence type="ECO:0008006" key="3">
    <source>
        <dbReference type="Google" id="ProtNLM"/>
    </source>
</evidence>
<dbReference type="EMBL" id="FQYU01000014">
    <property type="protein sequence ID" value="SHJ96549.1"/>
    <property type="molecule type" value="Genomic_DNA"/>
</dbReference>